<dbReference type="AlphaFoldDB" id="A0A0K0DL38"/>
<feature type="coiled-coil region" evidence="1">
    <location>
        <begin position="130"/>
        <end position="164"/>
    </location>
</feature>
<evidence type="ECO:0000259" key="2">
    <source>
        <dbReference type="Pfam" id="PF13600"/>
    </source>
</evidence>
<protein>
    <submittedName>
        <fullName evidence="4">DUF4140 domain-containing protein</fullName>
    </submittedName>
</protein>
<dbReference type="STRING" id="6313.A0A0K0DL38"/>
<proteinExistence type="predicted"/>
<dbReference type="Pfam" id="PF13600">
    <property type="entry name" value="DUF4140"/>
    <property type="match status" value="1"/>
</dbReference>
<organism evidence="3 4">
    <name type="scientific">Angiostrongylus cantonensis</name>
    <name type="common">Rat lungworm</name>
    <dbReference type="NCBI Taxonomy" id="6313"/>
    <lineage>
        <taxon>Eukaryota</taxon>
        <taxon>Metazoa</taxon>
        <taxon>Ecdysozoa</taxon>
        <taxon>Nematoda</taxon>
        <taxon>Chromadorea</taxon>
        <taxon>Rhabditida</taxon>
        <taxon>Rhabditina</taxon>
        <taxon>Rhabditomorpha</taxon>
        <taxon>Strongyloidea</taxon>
        <taxon>Metastrongylidae</taxon>
        <taxon>Angiostrongylus</taxon>
    </lineage>
</organism>
<evidence type="ECO:0000313" key="4">
    <source>
        <dbReference type="WBParaSite" id="ACAC_0001227601-mRNA-1"/>
    </source>
</evidence>
<name>A0A0K0DL38_ANGCA</name>
<evidence type="ECO:0000256" key="1">
    <source>
        <dbReference type="SAM" id="Coils"/>
    </source>
</evidence>
<dbReference type="InterPro" id="IPR011935">
    <property type="entry name" value="CHP02231"/>
</dbReference>
<dbReference type="PANTHER" id="PTHR31005:SF8">
    <property type="entry name" value="DUF4139 DOMAIN-CONTAINING PROTEIN"/>
    <property type="match status" value="1"/>
</dbReference>
<dbReference type="InterPro" id="IPR025554">
    <property type="entry name" value="DUF4140"/>
</dbReference>
<reference evidence="3" key="1">
    <citation type="submission" date="2012-09" db="EMBL/GenBank/DDBJ databases">
        <authorList>
            <person name="Martin A.A."/>
        </authorList>
    </citation>
    <scope>NUCLEOTIDE SEQUENCE</scope>
</reference>
<reference evidence="4" key="2">
    <citation type="submission" date="2017-02" db="UniProtKB">
        <authorList>
            <consortium name="WormBaseParasite"/>
        </authorList>
    </citation>
    <scope>IDENTIFICATION</scope>
</reference>
<feature type="domain" description="DUF4140" evidence="2">
    <location>
        <begin position="22"/>
        <end position="121"/>
    </location>
</feature>
<dbReference type="WBParaSite" id="ACAC_0001227601-mRNA-1">
    <property type="protein sequence ID" value="ACAC_0001227601-mRNA-1"/>
    <property type="gene ID" value="ACAC_0001227601"/>
</dbReference>
<evidence type="ECO:0000313" key="3">
    <source>
        <dbReference type="Proteomes" id="UP000035642"/>
    </source>
</evidence>
<keyword evidence="3" id="KW-1185">Reference proteome</keyword>
<dbReference type="PANTHER" id="PTHR31005">
    <property type="entry name" value="DUF4139 DOMAIN-CONTAINING PROTEIN"/>
    <property type="match status" value="1"/>
</dbReference>
<dbReference type="Proteomes" id="UP000035642">
    <property type="component" value="Unassembled WGS sequence"/>
</dbReference>
<keyword evidence="1" id="KW-0175">Coiled coil</keyword>
<sequence>MTNGNSTSVHKKECRDLTLKQVTVFNDRAELKRILQCNAETGLNEIHIENVTNYIVHDSVRVDSRGDGTIHNVQLREKPANHEETDPPKVAEIRVKYEQKLDEINYLKDRENVLLKRIEALDKAVLEASLITYLLEYRDLKNSIEKANRKLNALLLELNRAEANFKTCQLSRSIVIDLESNEGGLIELEISYQVHGASWHPSYDIRVGTSGEQSLKVNKEGHEVK</sequence>
<accession>A0A0K0DL38</accession>